<accession>A0ABS9CFP3</accession>
<reference evidence="1 2" key="1">
    <citation type="submission" date="2020-12" db="EMBL/GenBank/DDBJ databases">
        <title>Whole genome sequences of gut porcine anaerobes.</title>
        <authorList>
            <person name="Kubasova T."/>
            <person name="Jahodarova E."/>
            <person name="Rychlik I."/>
        </authorList>
    </citation>
    <scope>NUCLEOTIDE SEQUENCE [LARGE SCALE GENOMIC DNA]</scope>
    <source>
        <strain evidence="1 2">An925</strain>
    </source>
</reference>
<comment type="caution">
    <text evidence="1">The sequence shown here is derived from an EMBL/GenBank/DDBJ whole genome shotgun (WGS) entry which is preliminary data.</text>
</comment>
<name>A0ABS9CFP3_9BACT</name>
<sequence length="185" mass="21311">MIEEIKKTIDAMTTDEMKQRLTEYMAADQQLIPRPVAVEVRPSVANSSRCRYDVLFINENGQETEVKFHDRYSRLVYIYTLLHPQGYQRRMAAANNYKELQQLYSLLYFKDSDALVKTVESTDFDHFFSHYIAQSRNAIRQATPHASDFAIDRPQSHDGKVLIPFVAQGGTVILASSLRNQMSNL</sequence>
<proteinExistence type="predicted"/>
<dbReference type="RefSeq" id="WP_158214622.1">
    <property type="nucleotide sequence ID" value="NZ_JADYTN010000008.1"/>
</dbReference>
<dbReference type="EMBL" id="JADYTN010000008">
    <property type="protein sequence ID" value="MCF2563410.1"/>
    <property type="molecule type" value="Genomic_DNA"/>
</dbReference>
<dbReference type="Proteomes" id="UP001200470">
    <property type="component" value="Unassembled WGS sequence"/>
</dbReference>
<organism evidence="1 2">
    <name type="scientific">Xylanibacter brevis</name>
    <dbReference type="NCBI Taxonomy" id="83231"/>
    <lineage>
        <taxon>Bacteria</taxon>
        <taxon>Pseudomonadati</taxon>
        <taxon>Bacteroidota</taxon>
        <taxon>Bacteroidia</taxon>
        <taxon>Bacteroidales</taxon>
        <taxon>Prevotellaceae</taxon>
        <taxon>Xylanibacter</taxon>
    </lineage>
</organism>
<keyword evidence="2" id="KW-1185">Reference proteome</keyword>
<evidence type="ECO:0000313" key="1">
    <source>
        <dbReference type="EMBL" id="MCF2563410.1"/>
    </source>
</evidence>
<protein>
    <submittedName>
        <fullName evidence="1">Uncharacterized protein</fullName>
    </submittedName>
</protein>
<gene>
    <name evidence="1" type="ORF">I6E12_04700</name>
</gene>
<evidence type="ECO:0000313" key="2">
    <source>
        <dbReference type="Proteomes" id="UP001200470"/>
    </source>
</evidence>